<accession>A0A0G4GDK8</accession>
<reference evidence="3" key="1">
    <citation type="submission" date="2014-11" db="EMBL/GenBank/DDBJ databases">
        <authorList>
            <person name="Otto D Thomas"/>
            <person name="Naeem Raeece"/>
        </authorList>
    </citation>
    <scope>NUCLEOTIDE SEQUENCE</scope>
</reference>
<evidence type="ECO:0000313" key="3">
    <source>
        <dbReference type="EMBL" id="CEM27269.1"/>
    </source>
</evidence>
<keyword evidence="2" id="KW-0732">Signal</keyword>
<feature type="signal peptide" evidence="2">
    <location>
        <begin position="1"/>
        <end position="24"/>
    </location>
</feature>
<protein>
    <submittedName>
        <fullName evidence="3">Uncharacterized protein</fullName>
    </submittedName>
</protein>
<dbReference type="EMBL" id="CDMZ01001104">
    <property type="protein sequence ID" value="CEM27269.1"/>
    <property type="molecule type" value="Genomic_DNA"/>
</dbReference>
<sequence>MRTLCVSAWLYVTASSVLWRDGSSFMFPLPGAVRQRGGRAKEVTALQMAKGPGRGGGGGPGKGGGKKLPGRNRRFRKNKGKGAGGYEGLVPGNFGGYGTDPISAFLQMSAMGRGIPPWIEEAGIDLDSLAAIDGLGPGLGPQSFGGHFVPLHGGRRGGRRGRKNASGIFAEDDYEVDAFMQQPARAALRARLNKELLSCSEDDNNFYWTARVPGATRSSSRASVSVVPESADEPAVVSFSTVARAVSGGQQAEMKWHRVAPIPPGVNAERMHFSFKEDAGRHGRVGVIECRFEKDSALFDRKLAEFVMQGWHARNDPSKTERQLRREAAKRRRLGISVPADEEDEDGEDDEEKDWRRDQKLRFLRDTGPGTM</sequence>
<feature type="compositionally biased region" description="Acidic residues" evidence="1">
    <location>
        <begin position="340"/>
        <end position="352"/>
    </location>
</feature>
<feature type="chain" id="PRO_5005189870" evidence="2">
    <location>
        <begin position="25"/>
        <end position="372"/>
    </location>
</feature>
<feature type="region of interest" description="Disordered" evidence="1">
    <location>
        <begin position="48"/>
        <end position="84"/>
    </location>
</feature>
<name>A0A0G4GDK8_9ALVE</name>
<feature type="compositionally biased region" description="Basic and acidic residues" evidence="1">
    <location>
        <begin position="353"/>
        <end position="365"/>
    </location>
</feature>
<feature type="compositionally biased region" description="Basic residues" evidence="1">
    <location>
        <begin position="64"/>
        <end position="80"/>
    </location>
</feature>
<proteinExistence type="predicted"/>
<feature type="compositionally biased region" description="Gly residues" evidence="1">
    <location>
        <begin position="52"/>
        <end position="63"/>
    </location>
</feature>
<organism evidence="3">
    <name type="scientific">Chromera velia CCMP2878</name>
    <dbReference type="NCBI Taxonomy" id="1169474"/>
    <lineage>
        <taxon>Eukaryota</taxon>
        <taxon>Sar</taxon>
        <taxon>Alveolata</taxon>
        <taxon>Colpodellida</taxon>
        <taxon>Chromeraceae</taxon>
        <taxon>Chromera</taxon>
    </lineage>
</organism>
<dbReference type="VEuPathDB" id="CryptoDB:Cvel_623"/>
<evidence type="ECO:0000256" key="2">
    <source>
        <dbReference type="SAM" id="SignalP"/>
    </source>
</evidence>
<dbReference type="AlphaFoldDB" id="A0A0G4GDK8"/>
<feature type="region of interest" description="Disordered" evidence="1">
    <location>
        <begin position="315"/>
        <end position="372"/>
    </location>
</feature>
<evidence type="ECO:0000256" key="1">
    <source>
        <dbReference type="SAM" id="MobiDB-lite"/>
    </source>
</evidence>
<gene>
    <name evidence="3" type="ORF">Cvel_623</name>
</gene>
<feature type="compositionally biased region" description="Basic and acidic residues" evidence="1">
    <location>
        <begin position="315"/>
        <end position="327"/>
    </location>
</feature>